<feature type="coiled-coil region" evidence="1">
    <location>
        <begin position="4"/>
        <end position="38"/>
    </location>
</feature>
<evidence type="ECO:0000313" key="2">
    <source>
        <dbReference type="EMBL" id="SVA22495.1"/>
    </source>
</evidence>
<evidence type="ECO:0000256" key="1">
    <source>
        <dbReference type="SAM" id="Coils"/>
    </source>
</evidence>
<evidence type="ECO:0008006" key="3">
    <source>
        <dbReference type="Google" id="ProtNLM"/>
    </source>
</evidence>
<protein>
    <recommendedName>
        <fullName evidence="3">Septum formation initiator</fullName>
    </recommendedName>
</protein>
<reference evidence="2" key="1">
    <citation type="submission" date="2018-05" db="EMBL/GenBank/DDBJ databases">
        <authorList>
            <person name="Lanie J.A."/>
            <person name="Ng W.-L."/>
            <person name="Kazmierczak K.M."/>
            <person name="Andrzejewski T.M."/>
            <person name="Davidsen T.M."/>
            <person name="Wayne K.J."/>
            <person name="Tettelin H."/>
            <person name="Glass J.I."/>
            <person name="Rusch D."/>
            <person name="Podicherti R."/>
            <person name="Tsui H.-C.T."/>
            <person name="Winkler M.E."/>
        </authorList>
    </citation>
    <scope>NUCLEOTIDE SEQUENCE</scope>
</reference>
<name>A0A381U2N2_9ZZZZ</name>
<feature type="non-terminal residue" evidence="2">
    <location>
        <position position="1"/>
    </location>
</feature>
<keyword evidence="1" id="KW-0175">Coiled coil</keyword>
<dbReference type="AlphaFoldDB" id="A0A381U2N2"/>
<proteinExistence type="predicted"/>
<accession>A0A381U2N2</accession>
<dbReference type="EMBL" id="UINC01005623">
    <property type="protein sequence ID" value="SVA22495.1"/>
    <property type="molecule type" value="Genomic_DNA"/>
</dbReference>
<gene>
    <name evidence="2" type="ORF">METZ01_LOCUS75349</name>
</gene>
<sequence length="69" mass="8554">YLFHRNLNKEINDLKEQKRLLEIEINNDKKLIEDLNDLDNYEAFARENFFMKKENEEIYIIEFQDSLKN</sequence>
<organism evidence="2">
    <name type="scientific">marine metagenome</name>
    <dbReference type="NCBI Taxonomy" id="408172"/>
    <lineage>
        <taxon>unclassified sequences</taxon>
        <taxon>metagenomes</taxon>
        <taxon>ecological metagenomes</taxon>
    </lineage>
</organism>